<feature type="repeat" description="ANK" evidence="2">
    <location>
        <begin position="55"/>
        <end position="84"/>
    </location>
</feature>
<accession>A0AAE1MJX0</accession>
<keyword evidence="2" id="KW-0040">ANK repeat</keyword>
<dbReference type="Pfam" id="PF12796">
    <property type="entry name" value="Ank_2"/>
    <property type="match status" value="1"/>
</dbReference>
<dbReference type="PANTHER" id="PTHR24128">
    <property type="entry name" value="HOMEOBOX PROTEIN WARIAI"/>
    <property type="match status" value="1"/>
</dbReference>
<sequence>MELMNIEIGHHQEEDKMRVLYEAPYEGCVSTLNSLLQQDPGILQKISSQTMFIETPLHLSASHGHLEFTKTLLSQKPELALEKNSLRSTPLHLASVEGHIDIVKQLLVARAEACLVRDQ</sequence>
<evidence type="ECO:0000313" key="4">
    <source>
        <dbReference type="Proteomes" id="UP001293593"/>
    </source>
</evidence>
<dbReference type="SMART" id="SM00248">
    <property type="entry name" value="ANK"/>
    <property type="match status" value="2"/>
</dbReference>
<dbReference type="InterPro" id="IPR002110">
    <property type="entry name" value="Ankyrin_rpt"/>
</dbReference>
<evidence type="ECO:0000256" key="1">
    <source>
        <dbReference type="ARBA" id="ARBA00004413"/>
    </source>
</evidence>
<comment type="caution">
    <text evidence="3">The sequence shown here is derived from an EMBL/GenBank/DDBJ whole genome shotgun (WGS) entry which is preliminary data.</text>
</comment>
<organism evidence="3 4">
    <name type="scientific">Acacia crassicarpa</name>
    <name type="common">northern wattle</name>
    <dbReference type="NCBI Taxonomy" id="499986"/>
    <lineage>
        <taxon>Eukaryota</taxon>
        <taxon>Viridiplantae</taxon>
        <taxon>Streptophyta</taxon>
        <taxon>Embryophyta</taxon>
        <taxon>Tracheophyta</taxon>
        <taxon>Spermatophyta</taxon>
        <taxon>Magnoliopsida</taxon>
        <taxon>eudicotyledons</taxon>
        <taxon>Gunneridae</taxon>
        <taxon>Pentapetalae</taxon>
        <taxon>rosids</taxon>
        <taxon>fabids</taxon>
        <taxon>Fabales</taxon>
        <taxon>Fabaceae</taxon>
        <taxon>Caesalpinioideae</taxon>
        <taxon>mimosoid clade</taxon>
        <taxon>Acacieae</taxon>
        <taxon>Acacia</taxon>
    </lineage>
</organism>
<evidence type="ECO:0000313" key="3">
    <source>
        <dbReference type="EMBL" id="KAK4270517.1"/>
    </source>
</evidence>
<proteinExistence type="predicted"/>
<dbReference type="SUPFAM" id="SSF48403">
    <property type="entry name" value="Ankyrin repeat"/>
    <property type="match status" value="1"/>
</dbReference>
<dbReference type="Proteomes" id="UP001293593">
    <property type="component" value="Unassembled WGS sequence"/>
</dbReference>
<dbReference type="PROSITE" id="PS50297">
    <property type="entry name" value="ANK_REP_REGION"/>
    <property type="match status" value="1"/>
</dbReference>
<protein>
    <submittedName>
        <fullName evidence="3">Uncharacterized protein</fullName>
    </submittedName>
</protein>
<evidence type="ECO:0000256" key="2">
    <source>
        <dbReference type="PROSITE-ProRule" id="PRU00023"/>
    </source>
</evidence>
<dbReference type="EMBL" id="JAWXYG010000006">
    <property type="protein sequence ID" value="KAK4270517.1"/>
    <property type="molecule type" value="Genomic_DNA"/>
</dbReference>
<feature type="repeat" description="ANK" evidence="2">
    <location>
        <begin position="86"/>
        <end position="118"/>
    </location>
</feature>
<keyword evidence="4" id="KW-1185">Reference proteome</keyword>
<dbReference type="Gene3D" id="1.25.40.20">
    <property type="entry name" value="Ankyrin repeat-containing domain"/>
    <property type="match status" value="1"/>
</dbReference>
<dbReference type="AlphaFoldDB" id="A0AAE1MJX0"/>
<comment type="subcellular location">
    <subcellularLocation>
        <location evidence="1">Cell membrane</location>
        <topology evidence="1">Peripheral membrane protein</topology>
        <orientation evidence="1">Cytoplasmic side</orientation>
    </subcellularLocation>
</comment>
<reference evidence="3" key="1">
    <citation type="submission" date="2023-10" db="EMBL/GenBank/DDBJ databases">
        <title>Chromosome-level genome of the transformable northern wattle, Acacia crassicarpa.</title>
        <authorList>
            <person name="Massaro I."/>
            <person name="Sinha N.R."/>
            <person name="Poethig S."/>
            <person name="Leichty A.R."/>
        </authorList>
    </citation>
    <scope>NUCLEOTIDE SEQUENCE</scope>
    <source>
        <strain evidence="3">Acra3RX</strain>
        <tissue evidence="3">Leaf</tissue>
    </source>
</reference>
<dbReference type="InterPro" id="IPR036770">
    <property type="entry name" value="Ankyrin_rpt-contain_sf"/>
</dbReference>
<dbReference type="PANTHER" id="PTHR24128:SF101">
    <property type="entry name" value="ANKYRIN REPEAT-CONTAINING PROTEIN BDA1-LIKE"/>
    <property type="match status" value="1"/>
</dbReference>
<gene>
    <name evidence="3" type="ORF">QN277_023546</name>
</gene>
<name>A0AAE1MJX0_9FABA</name>
<dbReference type="PROSITE" id="PS50088">
    <property type="entry name" value="ANK_REPEAT"/>
    <property type="match status" value="2"/>
</dbReference>
<dbReference type="GO" id="GO:0005886">
    <property type="term" value="C:plasma membrane"/>
    <property type="evidence" value="ECO:0007669"/>
    <property type="project" value="UniProtKB-SubCell"/>
</dbReference>